<reference evidence="1 2" key="2">
    <citation type="journal article" date="2022" name="Mol. Ecol. Resour.">
        <title>The genomes of chicory, endive, great burdock and yacon provide insights into Asteraceae paleo-polyploidization history and plant inulin production.</title>
        <authorList>
            <person name="Fan W."/>
            <person name="Wang S."/>
            <person name="Wang H."/>
            <person name="Wang A."/>
            <person name="Jiang F."/>
            <person name="Liu H."/>
            <person name="Zhao H."/>
            <person name="Xu D."/>
            <person name="Zhang Y."/>
        </authorList>
    </citation>
    <scope>NUCLEOTIDE SEQUENCE [LARGE SCALE GENOMIC DNA]</scope>
    <source>
        <strain evidence="2">cv. Yunnan</strain>
        <tissue evidence="1">Leaves</tissue>
    </source>
</reference>
<name>A0ACB9GME1_9ASTR</name>
<dbReference type="EMBL" id="CM042031">
    <property type="protein sequence ID" value="KAI3784233.1"/>
    <property type="molecule type" value="Genomic_DNA"/>
</dbReference>
<keyword evidence="2" id="KW-1185">Reference proteome</keyword>
<organism evidence="1 2">
    <name type="scientific">Smallanthus sonchifolius</name>
    <dbReference type="NCBI Taxonomy" id="185202"/>
    <lineage>
        <taxon>Eukaryota</taxon>
        <taxon>Viridiplantae</taxon>
        <taxon>Streptophyta</taxon>
        <taxon>Embryophyta</taxon>
        <taxon>Tracheophyta</taxon>
        <taxon>Spermatophyta</taxon>
        <taxon>Magnoliopsida</taxon>
        <taxon>eudicotyledons</taxon>
        <taxon>Gunneridae</taxon>
        <taxon>Pentapetalae</taxon>
        <taxon>asterids</taxon>
        <taxon>campanulids</taxon>
        <taxon>Asterales</taxon>
        <taxon>Asteraceae</taxon>
        <taxon>Asteroideae</taxon>
        <taxon>Heliantheae alliance</taxon>
        <taxon>Millerieae</taxon>
        <taxon>Smallanthus</taxon>
    </lineage>
</organism>
<evidence type="ECO:0000313" key="2">
    <source>
        <dbReference type="Proteomes" id="UP001056120"/>
    </source>
</evidence>
<reference evidence="2" key="1">
    <citation type="journal article" date="2022" name="Mol. Ecol. Resour.">
        <title>The genomes of chicory, endive, great burdock and yacon provide insights into Asteraceae palaeo-polyploidization history and plant inulin production.</title>
        <authorList>
            <person name="Fan W."/>
            <person name="Wang S."/>
            <person name="Wang H."/>
            <person name="Wang A."/>
            <person name="Jiang F."/>
            <person name="Liu H."/>
            <person name="Zhao H."/>
            <person name="Xu D."/>
            <person name="Zhang Y."/>
        </authorList>
    </citation>
    <scope>NUCLEOTIDE SEQUENCE [LARGE SCALE GENOMIC DNA]</scope>
    <source>
        <strain evidence="2">cv. Yunnan</strain>
    </source>
</reference>
<evidence type="ECO:0000313" key="1">
    <source>
        <dbReference type="EMBL" id="KAI3784233.1"/>
    </source>
</evidence>
<sequence>MGFHCLFIFYVVILLSLSSSYENTILNQTAFFTLLKTSLSGNTFSDWDGTNVCSYTGITCNDNGYVVKINVSGRNLLGRFPENICSYLPHLKTLNIGHNDIHGGFPYSITNCSLLQELITTHTSLVGELPDFSPMKSLRLLDLSSCSYSGKFPVSFINLTNLEVMNLNENGG</sequence>
<dbReference type="Proteomes" id="UP001056120">
    <property type="component" value="Linkage Group LG14"/>
</dbReference>
<accession>A0ACB9GME1</accession>
<gene>
    <name evidence="1" type="ORF">L1987_43328</name>
</gene>
<proteinExistence type="predicted"/>
<comment type="caution">
    <text evidence="1">The sequence shown here is derived from an EMBL/GenBank/DDBJ whole genome shotgun (WGS) entry which is preliminary data.</text>
</comment>
<protein>
    <submittedName>
        <fullName evidence="1">Uncharacterized protein</fullName>
    </submittedName>
</protein>